<keyword evidence="2" id="KW-1185">Reference proteome</keyword>
<gene>
    <name evidence="1" type="ORF">GCM10007938_30500</name>
</gene>
<evidence type="ECO:0000313" key="1">
    <source>
        <dbReference type="EMBL" id="GLT19268.1"/>
    </source>
</evidence>
<dbReference type="EMBL" id="BSPW01000070">
    <property type="protein sequence ID" value="GLT19268.1"/>
    <property type="molecule type" value="Genomic_DNA"/>
</dbReference>
<evidence type="ECO:0000313" key="2">
    <source>
        <dbReference type="Proteomes" id="UP001157138"/>
    </source>
</evidence>
<proteinExistence type="predicted"/>
<evidence type="ECO:0008006" key="3">
    <source>
        <dbReference type="Google" id="ProtNLM"/>
    </source>
</evidence>
<dbReference type="RefSeq" id="WP_284193127.1">
    <property type="nucleotide sequence ID" value="NZ_BSPW01000070.1"/>
</dbReference>
<comment type="caution">
    <text evidence="1">The sequence shown here is derived from an EMBL/GenBank/DDBJ whole genome shotgun (WGS) entry which is preliminary data.</text>
</comment>
<dbReference type="Proteomes" id="UP001157138">
    <property type="component" value="Unassembled WGS sequence"/>
</dbReference>
<dbReference type="InterPro" id="IPR022090">
    <property type="entry name" value="DUF3634"/>
</dbReference>
<accession>A0ABQ6F194</accession>
<organism evidence="1 2">
    <name type="scientific">Vibrio zhanjiangensis</name>
    <dbReference type="NCBI Taxonomy" id="1046128"/>
    <lineage>
        <taxon>Bacteria</taxon>
        <taxon>Pseudomonadati</taxon>
        <taxon>Pseudomonadota</taxon>
        <taxon>Gammaproteobacteria</taxon>
        <taxon>Vibrionales</taxon>
        <taxon>Vibrionaceae</taxon>
        <taxon>Vibrio</taxon>
    </lineage>
</organism>
<protein>
    <recommendedName>
        <fullName evidence="3">DUF3634 family protein</fullName>
    </recommendedName>
</protein>
<sequence>MLYVILVAAIIIFWLVAVDRPILLVQFKSGQITKHKGHFPATFRHNILDISKRTPFDGEVKVYQQRNGTKIMFSKTIPKPTQQRIKNVFPHQSFSSNGRKRAR</sequence>
<name>A0ABQ6F194_9VIBR</name>
<dbReference type="Pfam" id="PF12321">
    <property type="entry name" value="DUF3634"/>
    <property type="match status" value="1"/>
</dbReference>
<reference evidence="2" key="1">
    <citation type="journal article" date="2019" name="Int. J. Syst. Evol. Microbiol.">
        <title>The Global Catalogue of Microorganisms (GCM) 10K type strain sequencing project: providing services to taxonomists for standard genome sequencing and annotation.</title>
        <authorList>
            <consortium name="The Broad Institute Genomics Platform"/>
            <consortium name="The Broad Institute Genome Sequencing Center for Infectious Disease"/>
            <person name="Wu L."/>
            <person name="Ma J."/>
        </authorList>
    </citation>
    <scope>NUCLEOTIDE SEQUENCE [LARGE SCALE GENOMIC DNA]</scope>
    <source>
        <strain evidence="2">NBRC 108723</strain>
    </source>
</reference>